<name>A0A1A9F5U5_9GAMM</name>
<evidence type="ECO:0000256" key="9">
    <source>
        <dbReference type="RuleBase" id="RU369079"/>
    </source>
</evidence>
<keyword evidence="3" id="KW-1003">Cell membrane</keyword>
<keyword evidence="7 9" id="KW-0472">Membrane</keyword>
<reference evidence="12 13" key="2">
    <citation type="journal article" date="2018" name="Int. J. Syst. Evol. Microbiol.">
        <title>Marinobacterium aestuarii sp. nov., a benzene-degrading marine bacterium isolated from estuary sediment.</title>
        <authorList>
            <person name="Bae S.S."/>
            <person name="Jung J."/>
            <person name="Chung D."/>
            <person name="Baek K."/>
        </authorList>
    </citation>
    <scope>NUCLEOTIDE SEQUENCE [LARGE SCALE GENOMIC DNA]</scope>
    <source>
        <strain evidence="12 13">ST58-10</strain>
    </source>
</reference>
<dbReference type="PANTHER" id="PTHR35011:SF5">
    <property type="entry name" value="SIALIC ACID TRAP TRANSPORTER SMALL PERMEASE PROTEIN SIAQ"/>
    <property type="match status" value="1"/>
</dbReference>
<sequence length="195" mass="22261">MITLEGVNRHLEHGLERLLQVLLFAFVGLIAYQILSRNLPALPVIYWSEELARFSFQWSIAFGTALGVLHADHFVLHAFKPGRRADRACRLIAELAMLALALYLMIYGYEFADSGWHRKSTAARLPMFWMYITFTTCGSIMLLFSLQRLLGLWLYGFAYLERLGDTSALNPDGASDFDNKNHNDARRDSLQEPKS</sequence>
<comment type="subcellular location">
    <subcellularLocation>
        <location evidence="1 9">Cell inner membrane</location>
        <topology evidence="1 9">Multi-pass membrane protein</topology>
    </subcellularLocation>
</comment>
<keyword evidence="13" id="KW-1185">Reference proteome</keyword>
<organism evidence="12 13">
    <name type="scientific">Marinobacterium aestuarii</name>
    <dbReference type="NCBI Taxonomy" id="1821621"/>
    <lineage>
        <taxon>Bacteria</taxon>
        <taxon>Pseudomonadati</taxon>
        <taxon>Pseudomonadota</taxon>
        <taxon>Gammaproteobacteria</taxon>
        <taxon>Oceanospirillales</taxon>
        <taxon>Oceanospirillaceae</taxon>
        <taxon>Marinobacterium</taxon>
    </lineage>
</organism>
<evidence type="ECO:0000256" key="8">
    <source>
        <dbReference type="ARBA" id="ARBA00038436"/>
    </source>
</evidence>
<dbReference type="EMBL" id="CP015839">
    <property type="protein sequence ID" value="ANG65129.1"/>
    <property type="molecule type" value="Genomic_DNA"/>
</dbReference>
<dbReference type="KEGG" id="mars:A8C75_06495"/>
<dbReference type="Proteomes" id="UP000078070">
    <property type="component" value="Chromosome"/>
</dbReference>
<keyword evidence="4 9" id="KW-0997">Cell inner membrane</keyword>
<evidence type="ECO:0000259" key="11">
    <source>
        <dbReference type="Pfam" id="PF04290"/>
    </source>
</evidence>
<evidence type="ECO:0000256" key="3">
    <source>
        <dbReference type="ARBA" id="ARBA00022475"/>
    </source>
</evidence>
<evidence type="ECO:0000256" key="4">
    <source>
        <dbReference type="ARBA" id="ARBA00022519"/>
    </source>
</evidence>
<gene>
    <name evidence="12" type="ORF">A8C75_06495</name>
</gene>
<comment type="function">
    <text evidence="9">Part of the tripartite ATP-independent periplasmic (TRAP) transport system.</text>
</comment>
<keyword evidence="6 9" id="KW-1133">Transmembrane helix</keyword>
<keyword evidence="2 9" id="KW-0813">Transport</keyword>
<keyword evidence="5 9" id="KW-0812">Transmembrane</keyword>
<comment type="subunit">
    <text evidence="9">The complex comprises the extracytoplasmic solute receptor protein and the two transmembrane proteins.</text>
</comment>
<dbReference type="GO" id="GO:0015740">
    <property type="term" value="P:C4-dicarboxylate transport"/>
    <property type="evidence" value="ECO:0007669"/>
    <property type="project" value="TreeGrafter"/>
</dbReference>
<feature type="region of interest" description="Disordered" evidence="10">
    <location>
        <begin position="174"/>
        <end position="195"/>
    </location>
</feature>
<accession>A0A1A9F5U5</accession>
<comment type="similarity">
    <text evidence="8 9">Belongs to the TRAP transporter small permease family.</text>
</comment>
<protein>
    <recommendedName>
        <fullName evidence="9">TRAP transporter small permease protein</fullName>
    </recommendedName>
</protein>
<evidence type="ECO:0000256" key="6">
    <source>
        <dbReference type="ARBA" id="ARBA00022989"/>
    </source>
</evidence>
<evidence type="ECO:0000256" key="7">
    <source>
        <dbReference type="ARBA" id="ARBA00023136"/>
    </source>
</evidence>
<feature type="transmembrane region" description="Helical" evidence="9">
    <location>
        <begin position="128"/>
        <end position="146"/>
    </location>
</feature>
<evidence type="ECO:0000256" key="10">
    <source>
        <dbReference type="SAM" id="MobiDB-lite"/>
    </source>
</evidence>
<dbReference type="InterPro" id="IPR007387">
    <property type="entry name" value="TRAP_DctQ"/>
</dbReference>
<dbReference type="GO" id="GO:0005886">
    <property type="term" value="C:plasma membrane"/>
    <property type="evidence" value="ECO:0007669"/>
    <property type="project" value="UniProtKB-SubCell"/>
</dbReference>
<evidence type="ECO:0000313" key="12">
    <source>
        <dbReference type="EMBL" id="ANG65129.1"/>
    </source>
</evidence>
<feature type="transmembrane region" description="Helical" evidence="9">
    <location>
        <begin position="55"/>
        <end position="76"/>
    </location>
</feature>
<feature type="transmembrane region" description="Helical" evidence="9">
    <location>
        <begin position="18"/>
        <end position="35"/>
    </location>
</feature>
<dbReference type="Pfam" id="PF04290">
    <property type="entry name" value="DctQ"/>
    <property type="match status" value="1"/>
</dbReference>
<dbReference type="STRING" id="1821621.A8C75_06495"/>
<reference evidence="13" key="1">
    <citation type="submission" date="2016-05" db="EMBL/GenBank/DDBJ databases">
        <authorList>
            <person name="Baek K."/>
            <person name="Yang S.-J."/>
        </authorList>
    </citation>
    <scope>NUCLEOTIDE SEQUENCE [LARGE SCALE GENOMIC DNA]</scope>
    <source>
        <strain evidence="13">ST58-10</strain>
    </source>
</reference>
<evidence type="ECO:0000256" key="5">
    <source>
        <dbReference type="ARBA" id="ARBA00022692"/>
    </source>
</evidence>
<evidence type="ECO:0000256" key="1">
    <source>
        <dbReference type="ARBA" id="ARBA00004429"/>
    </source>
</evidence>
<dbReference type="AlphaFoldDB" id="A0A1A9F5U5"/>
<proteinExistence type="inferred from homology"/>
<feature type="compositionally biased region" description="Basic and acidic residues" evidence="10">
    <location>
        <begin position="177"/>
        <end position="195"/>
    </location>
</feature>
<dbReference type="PANTHER" id="PTHR35011">
    <property type="entry name" value="2,3-DIKETO-L-GULONATE TRAP TRANSPORTER SMALL PERMEASE PROTEIN YIAM"/>
    <property type="match status" value="1"/>
</dbReference>
<dbReference type="GO" id="GO:0022857">
    <property type="term" value="F:transmembrane transporter activity"/>
    <property type="evidence" value="ECO:0007669"/>
    <property type="project" value="UniProtKB-UniRule"/>
</dbReference>
<dbReference type="InterPro" id="IPR055348">
    <property type="entry name" value="DctQ"/>
</dbReference>
<feature type="transmembrane region" description="Helical" evidence="9">
    <location>
        <begin position="88"/>
        <end position="108"/>
    </location>
</feature>
<feature type="domain" description="Tripartite ATP-independent periplasmic transporters DctQ component" evidence="11">
    <location>
        <begin position="27"/>
        <end position="153"/>
    </location>
</feature>
<evidence type="ECO:0000256" key="2">
    <source>
        <dbReference type="ARBA" id="ARBA00022448"/>
    </source>
</evidence>
<evidence type="ECO:0000313" key="13">
    <source>
        <dbReference type="Proteomes" id="UP000078070"/>
    </source>
</evidence>